<evidence type="ECO:0000256" key="3">
    <source>
        <dbReference type="ARBA" id="ARBA00022989"/>
    </source>
</evidence>
<dbReference type="Pfam" id="PF03168">
    <property type="entry name" value="LEA_2"/>
    <property type="match status" value="1"/>
</dbReference>
<reference evidence="8" key="1">
    <citation type="submission" date="2023-05" db="EMBL/GenBank/DDBJ databases">
        <title>Nepenthes gracilis genome sequencing.</title>
        <authorList>
            <person name="Fukushima K."/>
        </authorList>
    </citation>
    <scope>NUCLEOTIDE SEQUENCE</scope>
    <source>
        <strain evidence="8">SING2019-196</strain>
    </source>
</reference>
<dbReference type="AlphaFoldDB" id="A0AAD3XTS1"/>
<feature type="domain" description="Late embryogenesis abundant protein LEA-2 subgroup" evidence="7">
    <location>
        <begin position="122"/>
        <end position="214"/>
    </location>
</feature>
<evidence type="ECO:0000313" key="9">
    <source>
        <dbReference type="Proteomes" id="UP001279734"/>
    </source>
</evidence>
<accession>A0AAD3XTS1</accession>
<dbReference type="GO" id="GO:0005886">
    <property type="term" value="C:plasma membrane"/>
    <property type="evidence" value="ECO:0007669"/>
    <property type="project" value="TreeGrafter"/>
</dbReference>
<feature type="region of interest" description="Disordered" evidence="5">
    <location>
        <begin position="1"/>
        <end position="36"/>
    </location>
</feature>
<organism evidence="8 9">
    <name type="scientific">Nepenthes gracilis</name>
    <name type="common">Slender pitcher plant</name>
    <dbReference type="NCBI Taxonomy" id="150966"/>
    <lineage>
        <taxon>Eukaryota</taxon>
        <taxon>Viridiplantae</taxon>
        <taxon>Streptophyta</taxon>
        <taxon>Embryophyta</taxon>
        <taxon>Tracheophyta</taxon>
        <taxon>Spermatophyta</taxon>
        <taxon>Magnoliopsida</taxon>
        <taxon>eudicotyledons</taxon>
        <taxon>Gunneridae</taxon>
        <taxon>Pentapetalae</taxon>
        <taxon>Caryophyllales</taxon>
        <taxon>Nepenthaceae</taxon>
        <taxon>Nepenthes</taxon>
    </lineage>
</organism>
<gene>
    <name evidence="8" type="ORF">Nepgr_019133</name>
</gene>
<evidence type="ECO:0000256" key="5">
    <source>
        <dbReference type="SAM" id="MobiDB-lite"/>
    </source>
</evidence>
<evidence type="ECO:0000256" key="6">
    <source>
        <dbReference type="SAM" id="Phobius"/>
    </source>
</evidence>
<keyword evidence="9" id="KW-1185">Reference proteome</keyword>
<dbReference type="GO" id="GO:0098542">
    <property type="term" value="P:defense response to other organism"/>
    <property type="evidence" value="ECO:0007669"/>
    <property type="project" value="InterPro"/>
</dbReference>
<protein>
    <recommendedName>
        <fullName evidence="7">Late embryogenesis abundant protein LEA-2 subgroup domain-containing protein</fullName>
    </recommendedName>
</protein>
<evidence type="ECO:0000256" key="1">
    <source>
        <dbReference type="ARBA" id="ARBA00004167"/>
    </source>
</evidence>
<evidence type="ECO:0000256" key="2">
    <source>
        <dbReference type="ARBA" id="ARBA00022692"/>
    </source>
</evidence>
<dbReference type="PANTHER" id="PTHR31234:SF35">
    <property type="entry name" value="LATE EMBRYOGENESIS ABUNDANT (LEA) HYDROXYPROLINE-RICH GLYCOPROTEIN FAMILY"/>
    <property type="match status" value="1"/>
</dbReference>
<evidence type="ECO:0000259" key="7">
    <source>
        <dbReference type="Pfam" id="PF03168"/>
    </source>
</evidence>
<keyword evidence="2 6" id="KW-0812">Transmembrane</keyword>
<comment type="caution">
    <text evidence="8">The sequence shown here is derived from an EMBL/GenBank/DDBJ whole genome shotgun (WGS) entry which is preliminary data.</text>
</comment>
<dbReference type="EMBL" id="BSYO01000017">
    <property type="protein sequence ID" value="GMH17292.1"/>
    <property type="molecule type" value="Genomic_DNA"/>
</dbReference>
<dbReference type="InterPro" id="IPR004864">
    <property type="entry name" value="LEA_2"/>
</dbReference>
<keyword evidence="4 6" id="KW-0472">Membrane</keyword>
<sequence length="247" mass="27081">MEEKKMAELVGKPVLKKPPGYKDPITPSAAQIPPPVRKPVYPPSFYSTRAKKRRNCSRICCCCTCSLVLAIAIFIAVAGGLLYLWFTPQLPVFRLRPLEIDRFHVTSTKDATYLDSEMTVRVEVKNPNEKLTIYYGETTVSLTADGETNFGSSSFPGFSQGTKNVTILKFTMKVANEVIDDSTGKILSGRIKSKAMRIDAEAKTKIGVGAGSVKIGMLGVNVLCGDFSLQLLSYGDPPKCTINTLKW</sequence>
<dbReference type="PANTHER" id="PTHR31234">
    <property type="entry name" value="LATE EMBRYOGENESIS ABUNDANT (LEA) HYDROXYPROLINE-RICH GLYCOPROTEIN FAMILY"/>
    <property type="match status" value="1"/>
</dbReference>
<keyword evidence="3 6" id="KW-1133">Transmembrane helix</keyword>
<name>A0AAD3XTS1_NEPGR</name>
<comment type="subcellular location">
    <subcellularLocation>
        <location evidence="1">Membrane</location>
        <topology evidence="1">Single-pass membrane protein</topology>
    </subcellularLocation>
</comment>
<proteinExistence type="predicted"/>
<dbReference type="Proteomes" id="UP001279734">
    <property type="component" value="Unassembled WGS sequence"/>
</dbReference>
<evidence type="ECO:0000256" key="4">
    <source>
        <dbReference type="ARBA" id="ARBA00023136"/>
    </source>
</evidence>
<evidence type="ECO:0000313" key="8">
    <source>
        <dbReference type="EMBL" id="GMH17292.1"/>
    </source>
</evidence>
<dbReference type="InterPro" id="IPR044839">
    <property type="entry name" value="NDR1-like"/>
</dbReference>
<feature type="transmembrane region" description="Helical" evidence="6">
    <location>
        <begin position="59"/>
        <end position="86"/>
    </location>
</feature>